<evidence type="ECO:0000256" key="4">
    <source>
        <dbReference type="ARBA" id="ARBA00022729"/>
    </source>
</evidence>
<comment type="similarity">
    <text evidence="2">Belongs to the SID1 family.</text>
</comment>
<dbReference type="EMBL" id="WUAV01000005">
    <property type="protein sequence ID" value="KAF1753294.1"/>
    <property type="molecule type" value="Genomic_DNA"/>
</dbReference>
<dbReference type="CTD" id="9820571"/>
<dbReference type="InterPro" id="IPR025958">
    <property type="entry name" value="SID1_TM_fam"/>
</dbReference>
<accession>A0A6A5GEX6</accession>
<keyword evidence="7" id="KW-0325">Glycoprotein</keyword>
<comment type="subcellular location">
    <subcellularLocation>
        <location evidence="1">Membrane</location>
        <topology evidence="1">Multi-pass membrane protein</topology>
    </subcellularLocation>
</comment>
<comment type="caution">
    <text evidence="9">The sequence shown here is derived from an EMBL/GenBank/DDBJ whole genome shotgun (WGS) entry which is preliminary data.</text>
</comment>
<proteinExistence type="inferred from homology"/>
<dbReference type="AlphaFoldDB" id="A0A6A5GEX6"/>
<reference evidence="9 10" key="1">
    <citation type="submission" date="2019-12" db="EMBL/GenBank/DDBJ databases">
        <title>Chromosome-level assembly of the Caenorhabditis remanei genome.</title>
        <authorList>
            <person name="Teterina A.A."/>
            <person name="Willis J.H."/>
            <person name="Phillips P.C."/>
        </authorList>
    </citation>
    <scope>NUCLEOTIDE SEQUENCE [LARGE SCALE GENOMIC DNA]</scope>
    <source>
        <strain evidence="9 10">PX506</strain>
        <tissue evidence="9">Whole organism</tissue>
    </source>
</reference>
<dbReference type="Pfam" id="PF13965">
    <property type="entry name" value="SID-1_RNA_chan"/>
    <property type="match status" value="2"/>
</dbReference>
<evidence type="ECO:0000256" key="1">
    <source>
        <dbReference type="ARBA" id="ARBA00004141"/>
    </source>
</evidence>
<evidence type="ECO:0000256" key="2">
    <source>
        <dbReference type="ARBA" id="ARBA00006618"/>
    </source>
</evidence>
<feature type="transmembrane region" description="Helical" evidence="8">
    <location>
        <begin position="179"/>
        <end position="201"/>
    </location>
</feature>
<evidence type="ECO:0000256" key="7">
    <source>
        <dbReference type="ARBA" id="ARBA00023180"/>
    </source>
</evidence>
<evidence type="ECO:0000256" key="5">
    <source>
        <dbReference type="ARBA" id="ARBA00022989"/>
    </source>
</evidence>
<dbReference type="Proteomes" id="UP000483820">
    <property type="component" value="Chromosome V"/>
</dbReference>
<protein>
    <submittedName>
        <fullName evidence="9">Uncharacterized protein</fullName>
    </submittedName>
</protein>
<dbReference type="GO" id="GO:0003725">
    <property type="term" value="F:double-stranded RNA binding"/>
    <property type="evidence" value="ECO:0007669"/>
    <property type="project" value="TreeGrafter"/>
</dbReference>
<keyword evidence="5 8" id="KW-1133">Transmembrane helix</keyword>
<organism evidence="9 10">
    <name type="scientific">Caenorhabditis remanei</name>
    <name type="common">Caenorhabditis vulgaris</name>
    <dbReference type="NCBI Taxonomy" id="31234"/>
    <lineage>
        <taxon>Eukaryota</taxon>
        <taxon>Metazoa</taxon>
        <taxon>Ecdysozoa</taxon>
        <taxon>Nematoda</taxon>
        <taxon>Chromadorea</taxon>
        <taxon>Rhabditida</taxon>
        <taxon>Rhabditina</taxon>
        <taxon>Rhabditomorpha</taxon>
        <taxon>Rhabditoidea</taxon>
        <taxon>Rhabditidae</taxon>
        <taxon>Peloderinae</taxon>
        <taxon>Caenorhabditis</taxon>
    </lineage>
</organism>
<dbReference type="PANTHER" id="PTHR12185:SF18">
    <property type="entry name" value="SID1 TRANSMEMBRANE FAMILY MEMBER 1"/>
    <property type="match status" value="1"/>
</dbReference>
<dbReference type="GO" id="GO:0005886">
    <property type="term" value="C:plasma membrane"/>
    <property type="evidence" value="ECO:0007669"/>
    <property type="project" value="TreeGrafter"/>
</dbReference>
<keyword evidence="6 8" id="KW-0472">Membrane</keyword>
<evidence type="ECO:0000256" key="3">
    <source>
        <dbReference type="ARBA" id="ARBA00022692"/>
    </source>
</evidence>
<dbReference type="PANTHER" id="PTHR12185">
    <property type="entry name" value="SID1 TRANSMEMBRANE FAMILY MEMEBER"/>
    <property type="match status" value="1"/>
</dbReference>
<keyword evidence="4" id="KW-0732">Signal</keyword>
<feature type="transmembrane region" description="Helical" evidence="8">
    <location>
        <begin position="257"/>
        <end position="277"/>
    </location>
</feature>
<gene>
    <name evidence="9" type="ORF">GCK72_019850</name>
</gene>
<keyword evidence="3 8" id="KW-0812">Transmembrane</keyword>
<evidence type="ECO:0000313" key="10">
    <source>
        <dbReference type="Proteomes" id="UP000483820"/>
    </source>
</evidence>
<name>A0A6A5GEX6_CAERE</name>
<feature type="transmembrane region" description="Helical" evidence="8">
    <location>
        <begin position="310"/>
        <end position="329"/>
    </location>
</feature>
<dbReference type="RefSeq" id="XP_053582172.1">
    <property type="nucleotide sequence ID" value="XM_053733259.1"/>
</dbReference>
<sequence length="412" mass="47130">MTLQNSLTVNVVRGKTVHDIALPRIQSQQGKRFEYWVATDTLCDEDRSLEQLGQPVYLSIASSRPSEFKLRVKPAANFNLEKSITTEASPSEPRYYMYKFPEDIEKVDVRANSDSDICGRLIVRKATKSDIGPEVHIAFTVNPDDSACGIAGKGPIDSENAGRDKDAQISVSPVNEQTFIFMIPLFVYAGSMILVLLLTFLKYRFLDRQKNNEPNDFEENCSGVDIIVDLSFLFDKPNRIVSHKEYQKGRLVKEAKYFNFLFFQIFGSILPALTTLFQNRQQTSNKMDFDTCYLNYKCSSEMFHLNSFNSVASVSGLAVIGILNLIIVFRRKLFCYQVPKILTTHGIQERDAPKVVTPAKSRELNQECLLPGIDWNDLRNYNRAFSWFMFIVLMDYIDSNVKKIPKKNIFVF</sequence>
<dbReference type="GeneID" id="9820571"/>
<evidence type="ECO:0000256" key="6">
    <source>
        <dbReference type="ARBA" id="ARBA00023136"/>
    </source>
</evidence>
<evidence type="ECO:0000313" key="9">
    <source>
        <dbReference type="EMBL" id="KAF1753294.1"/>
    </source>
</evidence>
<dbReference type="GO" id="GO:0005764">
    <property type="term" value="C:lysosome"/>
    <property type="evidence" value="ECO:0007669"/>
    <property type="project" value="TreeGrafter"/>
</dbReference>
<dbReference type="GO" id="GO:0051033">
    <property type="term" value="F:RNA transmembrane transporter activity"/>
    <property type="evidence" value="ECO:0007669"/>
    <property type="project" value="TreeGrafter"/>
</dbReference>
<evidence type="ECO:0000256" key="8">
    <source>
        <dbReference type="SAM" id="Phobius"/>
    </source>
</evidence>
<dbReference type="KEGG" id="crq:GCK72_019850"/>